<evidence type="ECO:0000313" key="7">
    <source>
        <dbReference type="EMBL" id="MBE3639277.1"/>
    </source>
</evidence>
<dbReference type="Gene3D" id="2.60.40.4070">
    <property type="match status" value="1"/>
</dbReference>
<organism evidence="7 8">
    <name type="scientific">Mangrovicoccus algicola</name>
    <dbReference type="NCBI Taxonomy" id="2771008"/>
    <lineage>
        <taxon>Bacteria</taxon>
        <taxon>Pseudomonadati</taxon>
        <taxon>Pseudomonadota</taxon>
        <taxon>Alphaproteobacteria</taxon>
        <taxon>Rhodobacterales</taxon>
        <taxon>Paracoccaceae</taxon>
        <taxon>Mangrovicoccus</taxon>
    </lineage>
</organism>
<keyword evidence="8" id="KW-1185">Reference proteome</keyword>
<evidence type="ECO:0000256" key="4">
    <source>
        <dbReference type="ARBA" id="ARBA00024746"/>
    </source>
</evidence>
<sequence>MTIDNIQAVQPATTATAGSTGTAGGEGTISSDFTTFLRMLTAQIQNQDPLNPMDSADFAVQLATFSGVEQQVLTNELLGSIRGGLGGAGQLDTLAAWVGKEAGVASLISFDGEPVALDLPQGPGDAARKLLIRDGSGQVVRRVDVSAQAQAATWNGRTENGQRAPEGVYLASLQSVDPVSGEVTEAAIVTYSAIREMRRGADGAEALLANGATVAVDDITSLRDPAPLP</sequence>
<dbReference type="InterPro" id="IPR005648">
    <property type="entry name" value="FlgD"/>
</dbReference>
<gene>
    <name evidence="7" type="primary">flgD</name>
    <name evidence="7" type="ORF">ICN82_13845</name>
</gene>
<dbReference type="Pfam" id="PF13860">
    <property type="entry name" value="FlgD_ig"/>
    <property type="match status" value="1"/>
</dbReference>
<evidence type="ECO:0000256" key="3">
    <source>
        <dbReference type="ARBA" id="ARBA00022795"/>
    </source>
</evidence>
<evidence type="ECO:0000259" key="6">
    <source>
        <dbReference type="Pfam" id="PF13860"/>
    </source>
</evidence>
<feature type="domain" description="FlgD/Vpr Ig-like" evidence="6">
    <location>
        <begin position="110"/>
        <end position="175"/>
    </location>
</feature>
<name>A0A8J6YX68_9RHOB</name>
<keyword evidence="7" id="KW-0966">Cell projection</keyword>
<dbReference type="AlphaFoldDB" id="A0A8J6YX68"/>
<dbReference type="Proteomes" id="UP000609121">
    <property type="component" value="Unassembled WGS sequence"/>
</dbReference>
<keyword evidence="7" id="KW-0282">Flagellum</keyword>
<evidence type="ECO:0000256" key="2">
    <source>
        <dbReference type="ARBA" id="ARBA00016013"/>
    </source>
</evidence>
<dbReference type="GO" id="GO:0044781">
    <property type="term" value="P:bacterial-type flagellum organization"/>
    <property type="evidence" value="ECO:0007669"/>
    <property type="project" value="UniProtKB-UniRule"/>
</dbReference>
<comment type="caution">
    <text evidence="7">The sequence shown here is derived from an EMBL/GenBank/DDBJ whole genome shotgun (WGS) entry which is preliminary data.</text>
</comment>
<keyword evidence="3 5" id="KW-1005">Bacterial flagellum biogenesis</keyword>
<accession>A0A8J6YX68</accession>
<dbReference type="RefSeq" id="WP_193183798.1">
    <property type="nucleotide sequence ID" value="NZ_JACVXA010000043.1"/>
</dbReference>
<evidence type="ECO:0000313" key="8">
    <source>
        <dbReference type="Proteomes" id="UP000609121"/>
    </source>
</evidence>
<dbReference type="Pfam" id="PF03963">
    <property type="entry name" value="FlgD"/>
    <property type="match status" value="1"/>
</dbReference>
<reference evidence="7" key="1">
    <citation type="submission" date="2020-09" db="EMBL/GenBank/DDBJ databases">
        <title>A novel bacterium of genus Mangrovicoccus, isolated from South China Sea.</title>
        <authorList>
            <person name="Huang H."/>
            <person name="Mo K."/>
            <person name="Hu Y."/>
        </authorList>
    </citation>
    <scope>NUCLEOTIDE SEQUENCE</scope>
    <source>
        <strain evidence="7">HB182678</strain>
    </source>
</reference>
<proteinExistence type="inferred from homology"/>
<evidence type="ECO:0000256" key="5">
    <source>
        <dbReference type="RuleBase" id="RU362076"/>
    </source>
</evidence>
<comment type="function">
    <text evidence="4 5">Required for flagellar hook formation. May act as a scaffolding protein.</text>
</comment>
<dbReference type="InterPro" id="IPR025965">
    <property type="entry name" value="FlgD/Vpr_Ig-like"/>
</dbReference>
<evidence type="ECO:0000256" key="1">
    <source>
        <dbReference type="ARBA" id="ARBA00010577"/>
    </source>
</evidence>
<protein>
    <recommendedName>
        <fullName evidence="2 5">Basal-body rod modification protein FlgD</fullName>
    </recommendedName>
</protein>
<keyword evidence="7" id="KW-0969">Cilium</keyword>
<comment type="similarity">
    <text evidence="1 5">Belongs to the FlgD family.</text>
</comment>
<dbReference type="EMBL" id="JACVXA010000043">
    <property type="protein sequence ID" value="MBE3639277.1"/>
    <property type="molecule type" value="Genomic_DNA"/>
</dbReference>